<evidence type="ECO:0008006" key="6">
    <source>
        <dbReference type="Google" id="ProtNLM"/>
    </source>
</evidence>
<gene>
    <name evidence="4" type="ORF">INT43_004744</name>
</gene>
<feature type="compositionally biased region" description="Basic and acidic residues" evidence="3">
    <location>
        <begin position="101"/>
        <end position="112"/>
    </location>
</feature>
<evidence type="ECO:0000256" key="3">
    <source>
        <dbReference type="SAM" id="MobiDB-lite"/>
    </source>
</evidence>
<feature type="compositionally biased region" description="Polar residues" evidence="3">
    <location>
        <begin position="33"/>
        <end position="45"/>
    </location>
</feature>
<dbReference type="InterPro" id="IPR051033">
    <property type="entry name" value="SH3BGR"/>
</dbReference>
<dbReference type="EMBL" id="JAEPQZ010000017">
    <property type="protein sequence ID" value="KAG2172203.1"/>
    <property type="molecule type" value="Genomic_DNA"/>
</dbReference>
<sequence>MSRRKKEKKSLLSPDDVQAAARSMTDPLGKPTKASQMRSAKTSPNLLDPNSAAGQNGISARRESNSRPMRTPSPSRLSVDGRTVKKSPSQTSLRSNASMKTESRGRATDPHKRSPSVASNRSVSSNRAPQTPVPVRKSPVAQMREDFDALKNKNDEHLELIAQQNAELEQLRQQLQVQASLSNPTPVASEEKEDIQKLLSEKEEMLKGKEAELEQLRLKLQTEQPAEKDIPSIVVGNGEVENDQYEDVKKRLEEQEDLLKLKQKELEELKQRLEVEQAEAAKPALAEVQEQLQLLKSQNEESSTRLAEKENELALIREELEKSQHLKSADEEQEKRLRRLTVDLEQERLTMKKLEELNAQLEAQKLAHEETLKNHSQTLAEKDRLLEERSQALLEVQTQHENAVSELQKKQAQQAEEFKEQHMLEMKQLKERLQKAEKSRNTTVDDELEQLLHEFEQAEHAHTVELADLEKSHHNQLSDLQQSHQAQIQGLSNTPSRNTKSNWRQLPTEAVSWPAPQPLSILRKTGGPRGRERKATSDDAQFDIYPEDHNKVQIYISSVSGSVNIKKNQEEIIQLLAANAIEYELVDVASSDKALQHMKRQNNNGSSEGRAKDLPQVFVGGEYRGQYKDLLSAVEDSSLSDFFRPAPEDRSAIFANKSTDLTSKSSTVSKSTSNWSLGISEEEALLQELEQELRDGKVAASDIEQL</sequence>
<proteinExistence type="inferred from homology"/>
<evidence type="ECO:0000256" key="2">
    <source>
        <dbReference type="SAM" id="Coils"/>
    </source>
</evidence>
<dbReference type="InterPro" id="IPR006993">
    <property type="entry name" value="Glut_rich_SH3-bd"/>
</dbReference>
<dbReference type="GO" id="GO:0005737">
    <property type="term" value="C:cytoplasm"/>
    <property type="evidence" value="ECO:0007669"/>
    <property type="project" value="TreeGrafter"/>
</dbReference>
<evidence type="ECO:0000256" key="1">
    <source>
        <dbReference type="ARBA" id="ARBA00007764"/>
    </source>
</evidence>
<name>A0A8H7PE22_MORIS</name>
<dbReference type="Pfam" id="PF04908">
    <property type="entry name" value="SH3BGR"/>
    <property type="match status" value="1"/>
</dbReference>
<keyword evidence="5" id="KW-1185">Reference proteome</keyword>
<organism evidence="4 5">
    <name type="scientific">Mortierella isabellina</name>
    <name type="common">Filamentous fungus</name>
    <name type="synonym">Umbelopsis isabellina</name>
    <dbReference type="NCBI Taxonomy" id="91625"/>
    <lineage>
        <taxon>Eukaryota</taxon>
        <taxon>Fungi</taxon>
        <taxon>Fungi incertae sedis</taxon>
        <taxon>Mucoromycota</taxon>
        <taxon>Mucoromycotina</taxon>
        <taxon>Umbelopsidomycetes</taxon>
        <taxon>Umbelopsidales</taxon>
        <taxon>Umbelopsidaceae</taxon>
        <taxon>Umbelopsis</taxon>
    </lineage>
</organism>
<feature type="region of interest" description="Disordered" evidence="3">
    <location>
        <begin position="472"/>
        <end position="540"/>
    </location>
</feature>
<keyword evidence="2" id="KW-0175">Coiled coil</keyword>
<dbReference type="SUPFAM" id="SSF52833">
    <property type="entry name" value="Thioredoxin-like"/>
    <property type="match status" value="1"/>
</dbReference>
<dbReference type="InterPro" id="IPR036249">
    <property type="entry name" value="Thioredoxin-like_sf"/>
</dbReference>
<dbReference type="PROSITE" id="PS51354">
    <property type="entry name" value="GLUTAREDOXIN_2"/>
    <property type="match status" value="1"/>
</dbReference>
<feature type="compositionally biased region" description="Low complexity" evidence="3">
    <location>
        <begin position="115"/>
        <end position="129"/>
    </location>
</feature>
<comment type="similarity">
    <text evidence="1">Belongs to the SH3BGR family.</text>
</comment>
<dbReference type="PANTHER" id="PTHR12232">
    <property type="entry name" value="SH3 DOMAIN-BINDING GLUTAMIC ACID-RICH-LIKE PROTEIN"/>
    <property type="match status" value="1"/>
</dbReference>
<evidence type="ECO:0000313" key="5">
    <source>
        <dbReference type="Proteomes" id="UP000654370"/>
    </source>
</evidence>
<accession>A0A8H7PE22</accession>
<dbReference type="Gene3D" id="3.40.30.10">
    <property type="entry name" value="Glutaredoxin"/>
    <property type="match status" value="1"/>
</dbReference>
<feature type="coiled-coil region" evidence="2">
    <location>
        <begin position="679"/>
        <end position="706"/>
    </location>
</feature>
<feature type="region of interest" description="Disordered" evidence="3">
    <location>
        <begin position="1"/>
        <end position="145"/>
    </location>
</feature>
<evidence type="ECO:0000313" key="4">
    <source>
        <dbReference type="EMBL" id="KAG2172203.1"/>
    </source>
</evidence>
<feature type="compositionally biased region" description="Polar residues" evidence="3">
    <location>
        <begin position="66"/>
        <end position="76"/>
    </location>
</feature>
<dbReference type="Proteomes" id="UP000654370">
    <property type="component" value="Unassembled WGS sequence"/>
</dbReference>
<dbReference type="AlphaFoldDB" id="A0A8H7PE22"/>
<comment type="caution">
    <text evidence="4">The sequence shown here is derived from an EMBL/GenBank/DDBJ whole genome shotgun (WGS) entry which is preliminary data.</text>
</comment>
<dbReference type="OrthoDB" id="9932926at2759"/>
<dbReference type="PANTHER" id="PTHR12232:SF0">
    <property type="entry name" value="THIOREDOXIN DOMAIN-CONTAINING PROTEIN"/>
    <property type="match status" value="1"/>
</dbReference>
<feature type="compositionally biased region" description="Polar residues" evidence="3">
    <location>
        <begin position="475"/>
        <end position="505"/>
    </location>
</feature>
<protein>
    <recommendedName>
        <fullName evidence="6">Glutaredoxin domain-containing protein</fullName>
    </recommendedName>
</protein>
<feature type="compositionally biased region" description="Polar residues" evidence="3">
    <location>
        <begin position="86"/>
        <end position="100"/>
    </location>
</feature>
<reference evidence="4" key="1">
    <citation type="submission" date="2020-12" db="EMBL/GenBank/DDBJ databases">
        <title>Metabolic potential, ecology and presence of endohyphal bacteria is reflected in genomic diversity of Mucoromycotina.</title>
        <authorList>
            <person name="Muszewska A."/>
            <person name="Okrasinska A."/>
            <person name="Steczkiewicz K."/>
            <person name="Drgas O."/>
            <person name="Orlowska M."/>
            <person name="Perlinska-Lenart U."/>
            <person name="Aleksandrzak-Piekarczyk T."/>
            <person name="Szatraj K."/>
            <person name="Zielenkiewicz U."/>
            <person name="Pilsyk S."/>
            <person name="Malc E."/>
            <person name="Mieczkowski P."/>
            <person name="Kruszewska J.S."/>
            <person name="Biernat P."/>
            <person name="Pawlowska J."/>
        </authorList>
    </citation>
    <scope>NUCLEOTIDE SEQUENCE</scope>
    <source>
        <strain evidence="4">WA0000067209</strain>
    </source>
</reference>